<dbReference type="EMBL" id="KB932203">
    <property type="protein sequence ID" value="KCV71526.1"/>
    <property type="molecule type" value="Genomic_DNA"/>
</dbReference>
<protein>
    <recommendedName>
        <fullName evidence="8">Autophagy-related protein</fullName>
    </recommendedName>
</protein>
<dbReference type="SUPFAM" id="SSF54236">
    <property type="entry name" value="Ubiquitin-like"/>
    <property type="match status" value="2"/>
</dbReference>
<dbReference type="AlphaFoldDB" id="A0A058ZC52"/>
<proteinExistence type="inferred from homology"/>
<dbReference type="RefSeq" id="XP_009494649.1">
    <property type="nucleotide sequence ID" value="XM_009496374.1"/>
</dbReference>
<evidence type="ECO:0000313" key="7">
    <source>
        <dbReference type="Proteomes" id="UP000030693"/>
    </source>
</evidence>
<evidence type="ECO:0000256" key="4">
    <source>
        <dbReference type="ARBA" id="ARBA00023288"/>
    </source>
</evidence>
<name>A0A058ZC52_FONAL</name>
<comment type="similarity">
    <text evidence="2">Belongs to the ATG8 family.</text>
</comment>
<dbReference type="Gene3D" id="3.10.20.90">
    <property type="entry name" value="Phosphatidylinositol 3-kinase Catalytic Subunit, Chain A, domain 1"/>
    <property type="match status" value="2"/>
</dbReference>
<evidence type="ECO:0008006" key="8">
    <source>
        <dbReference type="Google" id="ProtNLM"/>
    </source>
</evidence>
<keyword evidence="4 5" id="KW-0449">Lipoprotein</keyword>
<dbReference type="InterPro" id="IPR029071">
    <property type="entry name" value="Ubiquitin-like_domsf"/>
</dbReference>
<feature type="lipid moiety-binding region" description="Phosphatidylserine amidated glycine; alternate" evidence="5">
    <location>
        <position position="198"/>
    </location>
</feature>
<evidence type="ECO:0000313" key="6">
    <source>
        <dbReference type="EMBL" id="KCV71526.1"/>
    </source>
</evidence>
<sequence length="198" mass="21172">MEGDFIKSVSLETRKKLVSSVRSKHPSHVPVIVERYKGLIFSSPDDRPLFSRSKYIISGQTSFSRFSTMIREPAKPNNPPASSSTLADESKEAYFVSTITSTSNPSASSSASVTVSTADSSAATAASTAAPSATSTTSTDQASAIGPNDAIFWYIRRPGSTFAISAPMNARLADIYKDYANPEDGILYVVYSKENAFG</sequence>
<dbReference type="GeneID" id="20527188"/>
<comment type="subcellular location">
    <subcellularLocation>
        <location evidence="1">Membrane</location>
    </subcellularLocation>
</comment>
<dbReference type="OrthoDB" id="6738456at2759"/>
<dbReference type="Proteomes" id="UP000030693">
    <property type="component" value="Unassembled WGS sequence"/>
</dbReference>
<gene>
    <name evidence="6" type="ORF">H696_02463</name>
</gene>
<accession>A0A058ZC52</accession>
<evidence type="ECO:0000256" key="5">
    <source>
        <dbReference type="PIRSR" id="PIRSR604241-50"/>
    </source>
</evidence>
<dbReference type="InterPro" id="IPR004241">
    <property type="entry name" value="Atg8-like"/>
</dbReference>
<keyword evidence="3" id="KW-0472">Membrane</keyword>
<keyword evidence="7" id="KW-1185">Reference proteome</keyword>
<dbReference type="PANTHER" id="PTHR10969">
    <property type="entry name" value="MICROTUBULE-ASSOCIATED PROTEINS 1A/1B LIGHT CHAIN 3-RELATED"/>
    <property type="match status" value="1"/>
</dbReference>
<dbReference type="GO" id="GO:0016020">
    <property type="term" value="C:membrane"/>
    <property type="evidence" value="ECO:0007669"/>
    <property type="project" value="UniProtKB-SubCell"/>
</dbReference>
<organism evidence="6">
    <name type="scientific">Fonticula alba</name>
    <name type="common">Slime mold</name>
    <dbReference type="NCBI Taxonomy" id="691883"/>
    <lineage>
        <taxon>Eukaryota</taxon>
        <taxon>Rotosphaerida</taxon>
        <taxon>Fonticulaceae</taxon>
        <taxon>Fonticula</taxon>
    </lineage>
</organism>
<reference evidence="6" key="1">
    <citation type="submission" date="2013-04" db="EMBL/GenBank/DDBJ databases">
        <title>The Genome Sequence of Fonticula alba ATCC 38817.</title>
        <authorList>
            <consortium name="The Broad Institute Genomics Platform"/>
            <person name="Russ C."/>
            <person name="Cuomo C."/>
            <person name="Burger G."/>
            <person name="Gray M.W."/>
            <person name="Holland P.W.H."/>
            <person name="King N."/>
            <person name="Lang F.B.F."/>
            <person name="Roger A.J."/>
            <person name="Ruiz-Trillo I."/>
            <person name="Brown M."/>
            <person name="Walker B."/>
            <person name="Young S."/>
            <person name="Zeng Q."/>
            <person name="Gargeya S."/>
            <person name="Fitzgerald M."/>
            <person name="Haas B."/>
            <person name="Abouelleil A."/>
            <person name="Allen A.W."/>
            <person name="Alvarado L."/>
            <person name="Arachchi H.M."/>
            <person name="Berlin A.M."/>
            <person name="Chapman S.B."/>
            <person name="Gainer-Dewar J."/>
            <person name="Goldberg J."/>
            <person name="Griggs A."/>
            <person name="Gujja S."/>
            <person name="Hansen M."/>
            <person name="Howarth C."/>
            <person name="Imamovic A."/>
            <person name="Ireland A."/>
            <person name="Larimer J."/>
            <person name="McCowan C."/>
            <person name="Murphy C."/>
            <person name="Pearson M."/>
            <person name="Poon T.W."/>
            <person name="Priest M."/>
            <person name="Roberts A."/>
            <person name="Saif S."/>
            <person name="Shea T."/>
            <person name="Sisk P."/>
            <person name="Sykes S."/>
            <person name="Wortman J."/>
            <person name="Nusbaum C."/>
            <person name="Birren B."/>
        </authorList>
    </citation>
    <scope>NUCLEOTIDE SEQUENCE [LARGE SCALE GENOMIC DNA]</scope>
    <source>
        <strain evidence="6">ATCC 38817</strain>
    </source>
</reference>
<evidence type="ECO:0000256" key="3">
    <source>
        <dbReference type="ARBA" id="ARBA00023136"/>
    </source>
</evidence>
<evidence type="ECO:0000256" key="1">
    <source>
        <dbReference type="ARBA" id="ARBA00004370"/>
    </source>
</evidence>
<evidence type="ECO:0000256" key="2">
    <source>
        <dbReference type="ARBA" id="ARBA00007293"/>
    </source>
</evidence>